<reference evidence="1" key="4">
    <citation type="journal article" date="2022" name="PLoS Pathog.">
        <title>Chromosome-level genome of Schistosoma haematobium underpins genome-wide explorations of molecular variation.</title>
        <authorList>
            <person name="Stroehlein A.J."/>
            <person name="Korhonen P.K."/>
            <person name="Lee V.V."/>
            <person name="Ralph S.A."/>
            <person name="Mentink-Kane M."/>
            <person name="You H."/>
            <person name="McManus D.P."/>
            <person name="Tchuente L.T."/>
            <person name="Stothard J.R."/>
            <person name="Kaur P."/>
            <person name="Dudchenko O."/>
            <person name="Aiden E.L."/>
            <person name="Yang B."/>
            <person name="Yang H."/>
            <person name="Emery A.M."/>
            <person name="Webster B.L."/>
            <person name="Brindley P.J."/>
            <person name="Rollinson D."/>
            <person name="Chang B.C.H."/>
            <person name="Gasser R.B."/>
            <person name="Young N.D."/>
        </authorList>
    </citation>
    <scope>NUCLEOTIDE SEQUENCE</scope>
</reference>
<protein>
    <submittedName>
        <fullName evidence="2">Uncharacterized protein</fullName>
    </submittedName>
</protein>
<name>A0A094ZFY5_SCHHA</name>
<evidence type="ECO:0000313" key="1">
    <source>
        <dbReference type="EMBL" id="KAH9581337.1"/>
    </source>
</evidence>
<sequence>MPESPHFHDVCQKKNVFVLSTRHSFLPINCKPLITVTEIIGSELRLHFFLLHLNDCVDISSNKPIPWIVKINLYSYCKAKKLSSEISDYVFALHVNFRANIEFMTLNSVFSADDI</sequence>
<proteinExistence type="predicted"/>
<dbReference type="RefSeq" id="XP_012792457.1">
    <property type="nucleotide sequence ID" value="XM_012937003.2"/>
</dbReference>
<accession>A0A094ZFY5</accession>
<dbReference type="AlphaFoldDB" id="A0A094ZFY5"/>
<dbReference type="Proteomes" id="UP000471633">
    <property type="component" value="Unassembled WGS sequence"/>
</dbReference>
<dbReference type="GeneID" id="24588617"/>
<dbReference type="CTD" id="24588617"/>
<keyword evidence="3" id="KW-1185">Reference proteome</keyword>
<reference evidence="1" key="2">
    <citation type="journal article" date="2019" name="Gigascience">
        <title>High-quality Schistosoma haematobium genome achieved by single-molecule and long-range sequencing.</title>
        <authorList>
            <person name="Stroehlein A.J."/>
            <person name="Korhonen P.K."/>
            <person name="Chong T.M."/>
            <person name="Lim Y.L."/>
            <person name="Chan K.G."/>
            <person name="Webster B."/>
            <person name="Rollinson D."/>
            <person name="Brindley P.J."/>
            <person name="Gasser R.B."/>
            <person name="Young N.D."/>
        </authorList>
    </citation>
    <scope>NUCLEOTIDE SEQUENCE</scope>
</reference>
<evidence type="ECO:0000313" key="3">
    <source>
        <dbReference type="Proteomes" id="UP000471633"/>
    </source>
</evidence>
<reference evidence="1" key="3">
    <citation type="submission" date="2021-06" db="EMBL/GenBank/DDBJ databases">
        <title>Chromosome-level genome assembly for S. haematobium.</title>
        <authorList>
            <person name="Stroehlein A.J."/>
        </authorList>
    </citation>
    <scope>NUCLEOTIDE SEQUENCE</scope>
</reference>
<dbReference type="EMBL" id="AMPZ03000006">
    <property type="protein sequence ID" value="KAH9581337.1"/>
    <property type="molecule type" value="Genomic_DNA"/>
</dbReference>
<evidence type="ECO:0000313" key="2">
    <source>
        <dbReference type="EMBL" id="KGB32702.1"/>
    </source>
</evidence>
<organism evidence="2">
    <name type="scientific">Schistosoma haematobium</name>
    <name type="common">Blood fluke</name>
    <dbReference type="NCBI Taxonomy" id="6185"/>
    <lineage>
        <taxon>Eukaryota</taxon>
        <taxon>Metazoa</taxon>
        <taxon>Spiralia</taxon>
        <taxon>Lophotrochozoa</taxon>
        <taxon>Platyhelminthes</taxon>
        <taxon>Trematoda</taxon>
        <taxon>Digenea</taxon>
        <taxon>Strigeidida</taxon>
        <taxon>Schistosomatoidea</taxon>
        <taxon>Schistosomatidae</taxon>
        <taxon>Schistosoma</taxon>
    </lineage>
</organism>
<reference evidence="2" key="1">
    <citation type="journal article" date="2012" name="Nat. Genet.">
        <title>Whole-genome sequence of Schistosoma haematobium.</title>
        <authorList>
            <person name="Young N.D."/>
            <person name="Jex A.R."/>
            <person name="Li B."/>
            <person name="Liu S."/>
            <person name="Yang L."/>
            <person name="Xiong Z."/>
            <person name="Li Y."/>
            <person name="Cantacessi C."/>
            <person name="Hall R.S."/>
            <person name="Xu X."/>
            <person name="Chen F."/>
            <person name="Wu X."/>
            <person name="Zerlotini A."/>
            <person name="Oliveira G."/>
            <person name="Hofmann A."/>
            <person name="Zhang G."/>
            <person name="Fang X."/>
            <person name="Kang Y."/>
            <person name="Campbell B.E."/>
            <person name="Loukas A."/>
            <person name="Ranganathan S."/>
            <person name="Rollinson D."/>
            <person name="Rinaldi G."/>
            <person name="Brindley P.J."/>
            <person name="Yang H."/>
            <person name="Wang J."/>
            <person name="Wang J."/>
            <person name="Gasser R.B."/>
        </authorList>
    </citation>
    <scope>NUCLEOTIDE SEQUENCE [LARGE SCALE GENOMIC DNA]</scope>
</reference>
<gene>
    <name evidence="1" type="ORF">MS3_00008514</name>
    <name evidence="2" type="ORF">MS3_00826</name>
</gene>
<dbReference type="KEGG" id="shx:MS3_00008514"/>
<dbReference type="EMBL" id="KL250513">
    <property type="protein sequence ID" value="KGB32702.1"/>
    <property type="molecule type" value="Genomic_DNA"/>
</dbReference>